<evidence type="ECO:0000256" key="9">
    <source>
        <dbReference type="ARBA" id="ARBA00022840"/>
    </source>
</evidence>
<keyword evidence="6" id="KW-0819">tRNA processing</keyword>
<keyword evidence="9" id="KW-0067">ATP-binding</keyword>
<keyword evidence="8" id="KW-0547">Nucleotide-binding</keyword>
<keyword evidence="14" id="KW-1185">Reference proteome</keyword>
<evidence type="ECO:0000256" key="7">
    <source>
        <dbReference type="ARBA" id="ARBA00022695"/>
    </source>
</evidence>
<sequence>MQVKYNSIIDALKTAKTILYPTDTVWGLGCDATNEEAVKKIYKLKNREESKSLIILVDSIKMLLNYVESIPEKALQILKESKKPTTIIYNNPKGLAPNTIASDNTIAIRIPQDEFCIQLIKEFGNPIVSTSANVSGEPTPKSFSEISEAILKNVDYVVNLHQDKVAEKSSTILKIEDDDVIVIRE</sequence>
<dbReference type="EMBL" id="JAIWJY010000004">
    <property type="protein sequence ID" value="MDE1206809.1"/>
    <property type="molecule type" value="Genomic_DNA"/>
</dbReference>
<reference evidence="13" key="1">
    <citation type="submission" date="2021-09" db="EMBL/GenBank/DDBJ databases">
        <authorList>
            <person name="Smyrli M."/>
        </authorList>
    </citation>
    <scope>NUCLEOTIDE SEQUENCE</scope>
    <source>
        <strain evidence="13">LAR25</strain>
    </source>
</reference>
<evidence type="ECO:0000256" key="2">
    <source>
        <dbReference type="ARBA" id="ARBA00007663"/>
    </source>
</evidence>
<comment type="subcellular location">
    <subcellularLocation>
        <location evidence="1">Cytoplasm</location>
    </subcellularLocation>
</comment>
<dbReference type="GO" id="GO:0003725">
    <property type="term" value="F:double-stranded RNA binding"/>
    <property type="evidence" value="ECO:0007669"/>
    <property type="project" value="InterPro"/>
</dbReference>
<dbReference type="InterPro" id="IPR006070">
    <property type="entry name" value="Sua5-like_dom"/>
</dbReference>
<dbReference type="EC" id="2.7.7.87" evidence="3"/>
<evidence type="ECO:0000313" key="14">
    <source>
        <dbReference type="Proteomes" id="UP001149303"/>
    </source>
</evidence>
<dbReference type="SUPFAM" id="SSF55821">
    <property type="entry name" value="YrdC/RibB"/>
    <property type="match status" value="1"/>
</dbReference>
<comment type="caution">
    <text evidence="13">The sequence shown here is derived from an EMBL/GenBank/DDBJ whole genome shotgun (WGS) entry which is preliminary data.</text>
</comment>
<dbReference type="InterPro" id="IPR017945">
    <property type="entry name" value="DHBP_synth_RibB-like_a/b_dom"/>
</dbReference>
<dbReference type="GO" id="GO:0061710">
    <property type="term" value="F:L-threonylcarbamoyladenylate synthase"/>
    <property type="evidence" value="ECO:0007669"/>
    <property type="project" value="UniProtKB-EC"/>
</dbReference>
<keyword evidence="5" id="KW-0808">Transferase</keyword>
<dbReference type="PANTHER" id="PTHR17490:SF16">
    <property type="entry name" value="THREONYLCARBAMOYL-AMP SYNTHASE"/>
    <property type="match status" value="1"/>
</dbReference>
<comment type="catalytic activity">
    <reaction evidence="11">
        <text>L-threonine + hydrogencarbonate + ATP = L-threonylcarbamoyladenylate + diphosphate + H2O</text>
        <dbReference type="Rhea" id="RHEA:36407"/>
        <dbReference type="ChEBI" id="CHEBI:15377"/>
        <dbReference type="ChEBI" id="CHEBI:17544"/>
        <dbReference type="ChEBI" id="CHEBI:30616"/>
        <dbReference type="ChEBI" id="CHEBI:33019"/>
        <dbReference type="ChEBI" id="CHEBI:57926"/>
        <dbReference type="ChEBI" id="CHEBI:73682"/>
        <dbReference type="EC" id="2.7.7.87"/>
    </reaction>
</comment>
<dbReference type="Gene3D" id="3.90.870.10">
    <property type="entry name" value="DHBP synthase"/>
    <property type="match status" value="1"/>
</dbReference>
<dbReference type="GO" id="GO:0005524">
    <property type="term" value="F:ATP binding"/>
    <property type="evidence" value="ECO:0007669"/>
    <property type="project" value="UniProtKB-KW"/>
</dbReference>
<dbReference type="AlphaFoldDB" id="A0A9X4EMH2"/>
<evidence type="ECO:0000256" key="4">
    <source>
        <dbReference type="ARBA" id="ARBA00022490"/>
    </source>
</evidence>
<dbReference type="GO" id="GO:0005737">
    <property type="term" value="C:cytoplasm"/>
    <property type="evidence" value="ECO:0007669"/>
    <property type="project" value="UniProtKB-SubCell"/>
</dbReference>
<dbReference type="Proteomes" id="UP001149303">
    <property type="component" value="Unassembled WGS sequence"/>
</dbReference>
<evidence type="ECO:0000256" key="1">
    <source>
        <dbReference type="ARBA" id="ARBA00004496"/>
    </source>
</evidence>
<name>A0A9X4EMH2_9FLAO</name>
<evidence type="ECO:0000259" key="12">
    <source>
        <dbReference type="PROSITE" id="PS51163"/>
    </source>
</evidence>
<evidence type="ECO:0000256" key="5">
    <source>
        <dbReference type="ARBA" id="ARBA00022679"/>
    </source>
</evidence>
<evidence type="ECO:0000256" key="3">
    <source>
        <dbReference type="ARBA" id="ARBA00012584"/>
    </source>
</evidence>
<dbReference type="InterPro" id="IPR050156">
    <property type="entry name" value="TC-AMP_synthase_SUA5"/>
</dbReference>
<dbReference type="NCBIfam" id="TIGR00057">
    <property type="entry name" value="L-threonylcarbamoyladenylate synthase"/>
    <property type="match status" value="1"/>
</dbReference>
<dbReference type="PROSITE" id="PS51163">
    <property type="entry name" value="YRDC"/>
    <property type="match status" value="1"/>
</dbReference>
<organism evidence="13 14">
    <name type="scientific">Tenacibaculum larymnensis</name>
    <dbReference type="NCBI Taxonomy" id="2878201"/>
    <lineage>
        <taxon>Bacteria</taxon>
        <taxon>Pseudomonadati</taxon>
        <taxon>Bacteroidota</taxon>
        <taxon>Flavobacteriia</taxon>
        <taxon>Flavobacteriales</taxon>
        <taxon>Flavobacteriaceae</taxon>
        <taxon>Tenacibaculum</taxon>
    </lineage>
</organism>
<keyword evidence="7" id="KW-0548">Nucleotidyltransferase</keyword>
<keyword evidence="4" id="KW-0963">Cytoplasm</keyword>
<feature type="domain" description="YrdC-like" evidence="12">
    <location>
        <begin position="2"/>
        <end position="185"/>
    </location>
</feature>
<dbReference type="GO" id="GO:0000049">
    <property type="term" value="F:tRNA binding"/>
    <property type="evidence" value="ECO:0007669"/>
    <property type="project" value="TreeGrafter"/>
</dbReference>
<accession>A0A9X4EMH2</accession>
<dbReference type="GO" id="GO:0006450">
    <property type="term" value="P:regulation of translational fidelity"/>
    <property type="evidence" value="ECO:0007669"/>
    <property type="project" value="TreeGrafter"/>
</dbReference>
<evidence type="ECO:0000256" key="11">
    <source>
        <dbReference type="ARBA" id="ARBA00048366"/>
    </source>
</evidence>
<dbReference type="RefSeq" id="WP_274639968.1">
    <property type="nucleotide sequence ID" value="NZ_JAIWJY010000004.1"/>
</dbReference>
<evidence type="ECO:0000256" key="8">
    <source>
        <dbReference type="ARBA" id="ARBA00022741"/>
    </source>
</evidence>
<evidence type="ECO:0000313" key="13">
    <source>
        <dbReference type="EMBL" id="MDE1206809.1"/>
    </source>
</evidence>
<evidence type="ECO:0000256" key="10">
    <source>
        <dbReference type="ARBA" id="ARBA00029774"/>
    </source>
</evidence>
<proteinExistence type="inferred from homology"/>
<comment type="similarity">
    <text evidence="2">Belongs to the SUA5 family.</text>
</comment>
<evidence type="ECO:0000256" key="6">
    <source>
        <dbReference type="ARBA" id="ARBA00022694"/>
    </source>
</evidence>
<protein>
    <recommendedName>
        <fullName evidence="10">L-threonylcarbamoyladenylate synthase</fullName>
        <ecNumber evidence="3">2.7.7.87</ecNumber>
    </recommendedName>
    <alternativeName>
        <fullName evidence="10">L-threonylcarbamoyladenylate synthase</fullName>
    </alternativeName>
</protein>
<dbReference type="GO" id="GO:0008033">
    <property type="term" value="P:tRNA processing"/>
    <property type="evidence" value="ECO:0007669"/>
    <property type="project" value="UniProtKB-KW"/>
</dbReference>
<dbReference type="Pfam" id="PF01300">
    <property type="entry name" value="Sua5_yciO_yrdC"/>
    <property type="match status" value="1"/>
</dbReference>
<gene>
    <name evidence="13" type="ORF">LCI24_08370</name>
</gene>
<dbReference type="PANTHER" id="PTHR17490">
    <property type="entry name" value="SUA5"/>
    <property type="match status" value="1"/>
</dbReference>